<gene>
    <name evidence="1" type="ORF">BO95DRAFT_244206</name>
</gene>
<organism evidence="1 2">
    <name type="scientific">Aspergillus brunneoviolaceus CBS 621.78</name>
    <dbReference type="NCBI Taxonomy" id="1450534"/>
    <lineage>
        <taxon>Eukaryota</taxon>
        <taxon>Fungi</taxon>
        <taxon>Dikarya</taxon>
        <taxon>Ascomycota</taxon>
        <taxon>Pezizomycotina</taxon>
        <taxon>Eurotiomycetes</taxon>
        <taxon>Eurotiomycetidae</taxon>
        <taxon>Eurotiales</taxon>
        <taxon>Aspergillaceae</taxon>
        <taxon>Aspergillus</taxon>
        <taxon>Aspergillus subgen. Circumdati</taxon>
    </lineage>
</organism>
<proteinExistence type="predicted"/>
<reference evidence="1" key="1">
    <citation type="submission" date="2018-02" db="EMBL/GenBank/DDBJ databases">
        <title>The genomes of Aspergillus section Nigri reveals drivers in fungal speciation.</title>
        <authorList>
            <consortium name="DOE Joint Genome Institute"/>
            <person name="Vesth T.C."/>
            <person name="Nybo J."/>
            <person name="Theobald S."/>
            <person name="Brandl J."/>
            <person name="Frisvad J.C."/>
            <person name="Nielsen K.F."/>
            <person name="Lyhne E.K."/>
            <person name="Kogle M.E."/>
            <person name="Kuo A."/>
            <person name="Riley R."/>
            <person name="Clum A."/>
            <person name="Nolan M."/>
            <person name="Lipzen A."/>
            <person name="Salamov A."/>
            <person name="Henrissat B."/>
            <person name="Wiebenga A."/>
            <person name="De vries R.P."/>
            <person name="Grigoriev I.V."/>
            <person name="Mortensen U.H."/>
            <person name="Andersen M.R."/>
            <person name="Baker S.E."/>
        </authorList>
    </citation>
    <scope>NUCLEOTIDE SEQUENCE</scope>
    <source>
        <strain evidence="1">CBS 621.78</strain>
    </source>
</reference>
<sequence length="156" mass="17855">MEMKPVDPWRACERKGRRGRVLWIAMEDRLTCFIHGSSDREEFRKRLSLSLLVHEGAQSRHLRPRNTRRDAVAPAAELPLHNSCMMMMALLRWTGLLPVPEETPFPKRVGQPRRGCSNIGNPRSARRGSNLAVVLNYPRGFYPRSPPQDAREGSVE</sequence>
<dbReference type="EMBL" id="KZ825316">
    <property type="protein sequence ID" value="RAH49758.1"/>
    <property type="molecule type" value="Genomic_DNA"/>
</dbReference>
<keyword evidence="2" id="KW-1185">Reference proteome</keyword>
<protein>
    <submittedName>
        <fullName evidence="1">Uncharacterized protein</fullName>
    </submittedName>
</protein>
<name>A0ACD1GKT9_9EURO</name>
<dbReference type="Proteomes" id="UP000249057">
    <property type="component" value="Unassembled WGS sequence"/>
</dbReference>
<evidence type="ECO:0000313" key="2">
    <source>
        <dbReference type="Proteomes" id="UP000249057"/>
    </source>
</evidence>
<evidence type="ECO:0000313" key="1">
    <source>
        <dbReference type="EMBL" id="RAH49758.1"/>
    </source>
</evidence>
<accession>A0ACD1GKT9</accession>